<dbReference type="AlphaFoldDB" id="A0A0X3BK15"/>
<feature type="domain" description="DUF3887" evidence="1">
    <location>
        <begin position="46"/>
        <end position="137"/>
    </location>
</feature>
<reference evidence="2 3" key="1">
    <citation type="submission" date="2016-01" db="EMBL/GenBank/DDBJ databases">
        <authorList>
            <person name="Manzoor S."/>
        </authorList>
    </citation>
    <scope>NUCLEOTIDE SEQUENCE [LARGE SCALE GENOMIC DNA]</scope>
    <source>
        <strain evidence="2">Methanoculleus sp MAB1</strain>
    </source>
</reference>
<organism evidence="2 3">
    <name type="scientific">Methanoculleus bourgensis</name>
    <dbReference type="NCBI Taxonomy" id="83986"/>
    <lineage>
        <taxon>Archaea</taxon>
        <taxon>Methanobacteriati</taxon>
        <taxon>Methanobacteriota</taxon>
        <taxon>Stenosarchaea group</taxon>
        <taxon>Methanomicrobia</taxon>
        <taxon>Methanomicrobiales</taxon>
        <taxon>Methanomicrobiaceae</taxon>
        <taxon>Methanoculleus</taxon>
    </lineage>
</organism>
<dbReference type="Proteomes" id="UP000069850">
    <property type="component" value="Chromosome 1"/>
</dbReference>
<gene>
    <name evidence="2" type="ORF">MMAB1_1279</name>
</gene>
<evidence type="ECO:0000259" key="1">
    <source>
        <dbReference type="Pfam" id="PF13026"/>
    </source>
</evidence>
<dbReference type="EMBL" id="LT158599">
    <property type="protein sequence ID" value="CVK32492.1"/>
    <property type="molecule type" value="Genomic_DNA"/>
</dbReference>
<protein>
    <recommendedName>
        <fullName evidence="1">DUF3887 domain-containing protein</fullName>
    </recommendedName>
</protein>
<dbReference type="Pfam" id="PF13026">
    <property type="entry name" value="DUF3887"/>
    <property type="match status" value="1"/>
</dbReference>
<evidence type="ECO:0000313" key="3">
    <source>
        <dbReference type="Proteomes" id="UP000069850"/>
    </source>
</evidence>
<dbReference type="PROSITE" id="PS51257">
    <property type="entry name" value="PROKAR_LIPOPROTEIN"/>
    <property type="match status" value="1"/>
</dbReference>
<dbReference type="OrthoDB" id="106805at2157"/>
<name>A0A0X3BK15_9EURY</name>
<sequence length="148" mass="16744">MNLRTIPFLAALLILLAVAACGCMDRESVVPDEEKVQVLAYADPVAENLLAGFNEDNYTKYSRDFSPEMKQALDEAAFEQNRELVTSRIGLYESRKDPVVTETGDYIAVVYKATFEREDGVDIRFVFKKGDEAHQLQGLWFNSPKLRS</sequence>
<accession>A0A0X3BK15</accession>
<dbReference type="RefSeq" id="WP_062262945.1">
    <property type="nucleotide sequence ID" value="NZ_LT158599.1"/>
</dbReference>
<dbReference type="GeneID" id="27137185"/>
<dbReference type="InterPro" id="IPR024981">
    <property type="entry name" value="DUF3887"/>
</dbReference>
<dbReference type="KEGG" id="mema:MMAB1_1279"/>
<evidence type="ECO:0000313" key="2">
    <source>
        <dbReference type="EMBL" id="CVK32492.1"/>
    </source>
</evidence>
<dbReference type="Gene3D" id="3.10.450.590">
    <property type="match status" value="1"/>
</dbReference>
<proteinExistence type="predicted"/>